<feature type="compositionally biased region" description="Low complexity" evidence="1">
    <location>
        <begin position="81"/>
        <end position="108"/>
    </location>
</feature>
<reference evidence="2" key="2">
    <citation type="journal article" date="2022" name="Elife">
        <title>Obligate sexual reproduction of a homothallic fungus closely related to the Cryptococcus pathogenic species complex.</title>
        <authorList>
            <person name="Passer A.R."/>
            <person name="Clancey S.A."/>
            <person name="Shea T."/>
            <person name="David-Palma M."/>
            <person name="Averette A.F."/>
            <person name="Boekhout T."/>
            <person name="Porcel B.M."/>
            <person name="Nowrousian M."/>
            <person name="Cuomo C.A."/>
            <person name="Sun S."/>
            <person name="Heitman J."/>
            <person name="Coelho M.A."/>
        </authorList>
    </citation>
    <scope>NUCLEOTIDE SEQUENCE</scope>
    <source>
        <strain evidence="2">CBS 7841</strain>
    </source>
</reference>
<accession>A0AAJ8JPX8</accession>
<feature type="region of interest" description="Disordered" evidence="1">
    <location>
        <begin position="1"/>
        <end position="130"/>
    </location>
</feature>
<keyword evidence="3" id="KW-1185">Reference proteome</keyword>
<organism evidence="2 3">
    <name type="scientific">Cryptococcus depauperatus CBS 7841</name>
    <dbReference type="NCBI Taxonomy" id="1295531"/>
    <lineage>
        <taxon>Eukaryota</taxon>
        <taxon>Fungi</taxon>
        <taxon>Dikarya</taxon>
        <taxon>Basidiomycota</taxon>
        <taxon>Agaricomycotina</taxon>
        <taxon>Tremellomycetes</taxon>
        <taxon>Tremellales</taxon>
        <taxon>Cryptococcaceae</taxon>
        <taxon>Cryptococcus</taxon>
    </lineage>
</organism>
<feature type="region of interest" description="Disordered" evidence="1">
    <location>
        <begin position="392"/>
        <end position="422"/>
    </location>
</feature>
<evidence type="ECO:0000256" key="1">
    <source>
        <dbReference type="SAM" id="MobiDB-lite"/>
    </source>
</evidence>
<dbReference type="KEGG" id="cdep:91085664"/>
<sequence length="587" mass="65230">MPAYVPPHLRDRSSLSSPPIPSGLATSTLTPPDYTSPNLRSLNGSRSYDYKTSQTGAQSQRSVQWSENISHPGRSHFFRRPYSSPSNPGSTSSNHSSPGHGSSPSNGRSGKKWDDTPPKPRNNRIYDQSSPATLHVFGDSFVGPMKLMDGDSVQVKTFKGASAKGLNNPKSIKQVSKELLPILNSLMVSPSYAYQPRQGRSVLLVFGNVDLQINYIWQLANKPITTSTFKPTKVKTIEDISEYWTDSFDNPMSVLESATETSPTGPALGPELFVEAVVRAYTAWLEREIVQGPIGKRLMSLERKHTKGPRGRSARLPKVFIASALPPLIEDEMLPRIPEKYVERLEEEIEKQHKLVERENDDSQWRSRDRVNNLVDGLSTLEVNDVFHAQPKAGWDSSTSSSPTLSRETSTDAQTPASLITPITEMSDVPLSDSFTTKSSAGRAKNPITSLLTHSPPLCTLPIRIQMTNYYNSLISSFCDKFPYIFSFIDITPAMKAGSEAPSVHGEVDRAIWACPVDRTNVHPIWEPTLPLWLTALKKEGLDTDSFKMSEDAEETFKAYEADKRHRTVNQHFGSDSVIQPIQLRSE</sequence>
<dbReference type="AlphaFoldDB" id="A0AAJ8JPX8"/>
<evidence type="ECO:0000313" key="2">
    <source>
        <dbReference type="EMBL" id="WVN86288.1"/>
    </source>
</evidence>
<name>A0AAJ8JPX8_9TREE</name>
<dbReference type="RefSeq" id="XP_066066988.1">
    <property type="nucleotide sequence ID" value="XM_066210891.1"/>
</dbReference>
<proteinExistence type="predicted"/>
<dbReference type="Proteomes" id="UP000094043">
    <property type="component" value="Chromosome 2"/>
</dbReference>
<evidence type="ECO:0000313" key="3">
    <source>
        <dbReference type="Proteomes" id="UP000094043"/>
    </source>
</evidence>
<reference evidence="2" key="3">
    <citation type="submission" date="2024-01" db="EMBL/GenBank/DDBJ databases">
        <authorList>
            <person name="Coelho M.A."/>
            <person name="David-Palma M."/>
            <person name="Shea T."/>
            <person name="Sun S."/>
            <person name="Cuomo C.A."/>
            <person name="Heitman J."/>
        </authorList>
    </citation>
    <scope>NUCLEOTIDE SEQUENCE</scope>
    <source>
        <strain evidence="2">CBS 7841</strain>
    </source>
</reference>
<dbReference type="GeneID" id="91085664"/>
<feature type="compositionally biased region" description="Polar residues" evidence="1">
    <location>
        <begin position="24"/>
        <end position="69"/>
    </location>
</feature>
<dbReference type="EMBL" id="CP143785">
    <property type="protein sequence ID" value="WVN86288.1"/>
    <property type="molecule type" value="Genomic_DNA"/>
</dbReference>
<feature type="compositionally biased region" description="Low complexity" evidence="1">
    <location>
        <begin position="397"/>
        <end position="408"/>
    </location>
</feature>
<reference evidence="2" key="1">
    <citation type="submission" date="2016-06" db="EMBL/GenBank/DDBJ databases">
        <authorList>
            <person name="Cuomo C."/>
            <person name="Litvintseva A."/>
            <person name="Heitman J."/>
            <person name="Chen Y."/>
            <person name="Sun S."/>
            <person name="Springer D."/>
            <person name="Dromer F."/>
            <person name="Young S."/>
            <person name="Zeng Q."/>
            <person name="Chapman S."/>
            <person name="Gujja S."/>
            <person name="Saif S."/>
            <person name="Birren B."/>
        </authorList>
    </citation>
    <scope>NUCLEOTIDE SEQUENCE</scope>
    <source>
        <strain evidence="2">CBS 7841</strain>
    </source>
</reference>
<protein>
    <submittedName>
        <fullName evidence="2">Uncharacterized protein</fullName>
    </submittedName>
</protein>
<gene>
    <name evidence="2" type="ORF">L203_101451</name>
</gene>